<evidence type="ECO:0000259" key="3">
    <source>
        <dbReference type="PROSITE" id="PS51272"/>
    </source>
</evidence>
<keyword evidence="1" id="KW-0732">Signal</keyword>
<dbReference type="PROSITE" id="PS51272">
    <property type="entry name" value="SLH"/>
    <property type="match status" value="2"/>
</dbReference>
<feature type="domain" description="SLH" evidence="3">
    <location>
        <begin position="110"/>
        <end position="175"/>
    </location>
</feature>
<evidence type="ECO:0000313" key="5">
    <source>
        <dbReference type="Proteomes" id="UP001597540"/>
    </source>
</evidence>
<accession>A0ABW5STV0</accession>
<sequence length="1009" mass="107739">MSNTGNPFTSTSNHKENNHVMISRGGEKKVMKKILSVALSTAMAFSMFASVAFGQTGLTDVNAQYNYLKDKGIFSGFPDGQAHLDRQMTRAEFAKVITKTLGLKEVEGVYSFKDKNYGEKHWAAPYVEAVYAAGIMEGVNSTKKIFGVSNPVTIQEMATVLVRALDLEVPTETNNSATTWAKGYVQAAINAGLVDANANFQSNATRELLVGAAYAVDQELSLSVESYTVSEAGKVVEFKMTDGETVKVTLDKALEANKETEVKFTYQEKEFTEKVTYVVTSATKVEGASANNLKQVVVNFDGEVDEETAEEVTNYSFSKTIDSAVLSADKKSVVLSLKGENLSDTNKLENQKAIKIKVDGVKNADKSKTFSEEVTFTPVDVTIPEVEEVTGLGTKAFQVEFSEPVDRATAISTANYKIDGKSIAGSVEYVNSSTVIVTTELATGDHKLTVNGVKDFAGFVVTPVSYDFTVAVDTEAPTVVTSKSSDLTKVEIEFNEPLRSVGKVYNGVSSKTGTVTRSGNKVTVVFTKENALAVNENTIVIEGATDYSGNSANREVKITPTLDTARPEVTSLTTSVKDNGDISIKVKYSETVNYATNKDNYTIKDKDGKVVTGNGLDSAGHPVREVALSADKTEATITLSSTFKQGTYTLAVAGVQDNAYVPNTILPYTGTFEVGDTTTPELKTAWVEEGTPNTNGARDVSFYLTYNKEMATDGSGSVLERTKYNVKWTAASSTYEALPTNATVEAVTADTVKITVPSTTKQVSANGAELRVTLVADKAGNYAYKNNGYVGYVVVKPSSAVQATVANAVSNTKIAVEFDANLSSIDANDFAIKNTVTGDTYEVSYDGKTSDAYNFVLRGDKVLPADASNYAFVVDATEPNSATEFGVKVQTGFTINLTDKIAPAIISENPLKVTGTGTSYEARVTFDEAIAAVSGTNVVSASVTGVTVSNVQYSASGKDLVVTFTTDKALTTDSVVTIELNSSNESSKVIKDTTKGNAAKAFSTSVVFK</sequence>
<dbReference type="RefSeq" id="WP_083656036.1">
    <property type="nucleotide sequence ID" value="NZ_JBHUMJ010000011.1"/>
</dbReference>
<protein>
    <submittedName>
        <fullName evidence="4">S-layer homology domain-containing protein</fullName>
    </submittedName>
</protein>
<feature type="region of interest" description="Disordered" evidence="2">
    <location>
        <begin position="1"/>
        <end position="23"/>
    </location>
</feature>
<comment type="caution">
    <text evidence="4">The sequence shown here is derived from an EMBL/GenBank/DDBJ whole genome shotgun (WGS) entry which is preliminary data.</text>
</comment>
<feature type="domain" description="SLH" evidence="3">
    <location>
        <begin position="44"/>
        <end position="108"/>
    </location>
</feature>
<dbReference type="Proteomes" id="UP001597540">
    <property type="component" value="Unassembled WGS sequence"/>
</dbReference>
<reference evidence="5" key="1">
    <citation type="journal article" date="2019" name="Int. J. Syst. Evol. Microbiol.">
        <title>The Global Catalogue of Microorganisms (GCM) 10K type strain sequencing project: providing services to taxonomists for standard genome sequencing and annotation.</title>
        <authorList>
            <consortium name="The Broad Institute Genomics Platform"/>
            <consortium name="The Broad Institute Genome Sequencing Center for Infectious Disease"/>
            <person name="Wu L."/>
            <person name="Ma J."/>
        </authorList>
    </citation>
    <scope>NUCLEOTIDE SEQUENCE [LARGE SCALE GENOMIC DNA]</scope>
    <source>
        <strain evidence="5">KCTC 33849</strain>
    </source>
</reference>
<evidence type="ECO:0000256" key="1">
    <source>
        <dbReference type="ARBA" id="ARBA00022729"/>
    </source>
</evidence>
<proteinExistence type="predicted"/>
<feature type="compositionally biased region" description="Polar residues" evidence="2">
    <location>
        <begin position="1"/>
        <end position="12"/>
    </location>
</feature>
<organism evidence="4 5">
    <name type="scientific">Paenibacillus shunpengii</name>
    <dbReference type="NCBI Taxonomy" id="2054424"/>
    <lineage>
        <taxon>Bacteria</taxon>
        <taxon>Bacillati</taxon>
        <taxon>Bacillota</taxon>
        <taxon>Bacilli</taxon>
        <taxon>Bacillales</taxon>
        <taxon>Paenibacillaceae</taxon>
        <taxon>Paenibacillus</taxon>
    </lineage>
</organism>
<gene>
    <name evidence="4" type="ORF">ACFSVM_22530</name>
</gene>
<dbReference type="InterPro" id="IPR001119">
    <property type="entry name" value="SLH_dom"/>
</dbReference>
<keyword evidence="5" id="KW-1185">Reference proteome</keyword>
<evidence type="ECO:0000313" key="4">
    <source>
        <dbReference type="EMBL" id="MFD2703212.1"/>
    </source>
</evidence>
<evidence type="ECO:0000256" key="2">
    <source>
        <dbReference type="SAM" id="MobiDB-lite"/>
    </source>
</evidence>
<dbReference type="EMBL" id="JBHUMJ010000011">
    <property type="protein sequence ID" value="MFD2703212.1"/>
    <property type="molecule type" value="Genomic_DNA"/>
</dbReference>
<dbReference type="Gene3D" id="2.60.40.1220">
    <property type="match status" value="3"/>
</dbReference>
<dbReference type="Pfam" id="PF00395">
    <property type="entry name" value="SLH"/>
    <property type="match status" value="1"/>
</dbReference>
<dbReference type="InterPro" id="IPR014755">
    <property type="entry name" value="Cu-Rt/internalin_Ig-like"/>
</dbReference>
<name>A0ABW5STV0_9BACL</name>